<comment type="catalytic activity">
    <reaction evidence="8">
        <text>ATP + H2O = ADP + phosphate + H(+)</text>
        <dbReference type="Rhea" id="RHEA:13065"/>
        <dbReference type="ChEBI" id="CHEBI:15377"/>
        <dbReference type="ChEBI" id="CHEBI:15378"/>
        <dbReference type="ChEBI" id="CHEBI:30616"/>
        <dbReference type="ChEBI" id="CHEBI:43474"/>
        <dbReference type="ChEBI" id="CHEBI:456216"/>
        <dbReference type="EC" id="5.6.2.4"/>
    </reaction>
</comment>
<dbReference type="InterPro" id="IPR014017">
    <property type="entry name" value="DNA_helicase_UvrD-like_C"/>
</dbReference>
<evidence type="ECO:0000256" key="5">
    <source>
        <dbReference type="ARBA" id="ARBA00023235"/>
    </source>
</evidence>
<keyword evidence="2 9" id="KW-0378">Hydrolase</keyword>
<dbReference type="GO" id="GO:0003677">
    <property type="term" value="F:DNA binding"/>
    <property type="evidence" value="ECO:0007669"/>
    <property type="project" value="InterPro"/>
</dbReference>
<dbReference type="Pfam" id="PF00580">
    <property type="entry name" value="UvrD-helicase"/>
    <property type="match status" value="1"/>
</dbReference>
<evidence type="ECO:0000256" key="6">
    <source>
        <dbReference type="ARBA" id="ARBA00034617"/>
    </source>
</evidence>
<dbReference type="GO" id="GO:0005524">
    <property type="term" value="F:ATP binding"/>
    <property type="evidence" value="ECO:0007669"/>
    <property type="project" value="UniProtKB-UniRule"/>
</dbReference>
<evidence type="ECO:0000256" key="4">
    <source>
        <dbReference type="ARBA" id="ARBA00022840"/>
    </source>
</evidence>
<proteinExistence type="predicted"/>
<comment type="caution">
    <text evidence="11">The sequence shown here is derived from an EMBL/GenBank/DDBJ whole genome shotgun (WGS) entry which is preliminary data.</text>
</comment>
<keyword evidence="1 9" id="KW-0547">Nucleotide-binding</keyword>
<dbReference type="AlphaFoldDB" id="A0A848GYK3"/>
<dbReference type="Proteomes" id="UP000583266">
    <property type="component" value="Unassembled WGS sequence"/>
</dbReference>
<keyword evidence="5" id="KW-0413">Isomerase</keyword>
<evidence type="ECO:0000256" key="2">
    <source>
        <dbReference type="ARBA" id="ARBA00022801"/>
    </source>
</evidence>
<accession>A0A848GYK3</accession>
<dbReference type="GO" id="GO:0005829">
    <property type="term" value="C:cytosol"/>
    <property type="evidence" value="ECO:0007669"/>
    <property type="project" value="TreeGrafter"/>
</dbReference>
<dbReference type="GO" id="GO:0000725">
    <property type="term" value="P:recombinational repair"/>
    <property type="evidence" value="ECO:0007669"/>
    <property type="project" value="TreeGrafter"/>
</dbReference>
<dbReference type="PROSITE" id="PS51198">
    <property type="entry name" value="UVRD_HELICASE_ATP_BIND"/>
    <property type="match status" value="1"/>
</dbReference>
<evidence type="ECO:0000259" key="10">
    <source>
        <dbReference type="PROSITE" id="PS51198"/>
    </source>
</evidence>
<keyword evidence="3 9" id="KW-0347">Helicase</keyword>
<dbReference type="Pfam" id="PF13361">
    <property type="entry name" value="UvrD_C"/>
    <property type="match status" value="1"/>
</dbReference>
<dbReference type="InterPro" id="IPR014016">
    <property type="entry name" value="UvrD-like_ATP-bd"/>
</dbReference>
<protein>
    <recommendedName>
        <fullName evidence="7">DNA 3'-5' helicase</fullName>
        <ecNumber evidence="7">5.6.2.4</ecNumber>
    </recommendedName>
</protein>
<evidence type="ECO:0000256" key="9">
    <source>
        <dbReference type="PROSITE-ProRule" id="PRU00560"/>
    </source>
</evidence>
<sequence length="684" mass="77501">MQIITEKEEKEHLAIIQSRITAMMNAGRELANKRAADLLEQKAYVRDNRDEKAILHQSIVQTAGSGEAALAKTRQLGRLLQTPYFGRIDFKATGQTEEQPIYIGVCTLKDYDTGVPLIYDWRSPVSSMFYDFETGEASYEAPIGNVAGEISLKRQYRIKNGQLEFMIDTAAPVFDELLQQELSVSSDEKMKNIVATIQQDQHAIIRDETSQILVIQGVAGSGKTSIALHRIAFLLYRHRDTLTSKDILIISPNKVFADYISQVLPELGEENVPETSMGLLVDELLERKYVFQRLFEQVTMMLENTDDAFTKRVNYKSGFEFLRQLNEYVVWLNNHLFKPTTITVGRFVIPAAVVMEKYTACHRLPLLKRGPEMAAALAQYLFYKHRYEADTKDKTVLKRAVAAMFGNANIFRLYKEFFKWTGQPTMFKMAAAKVLEYLDAFGLAYLKICLEGVTVHRKVKHLLIDEMQDYSPVQYAMIAKIFPCKITLLGDIHQSLNPGGKIDLDSLRKIFPQSQQVTLNKSYRSTMEILRLAQQIIHNPALVPMERHGQPPVFFRAVDERQELVHIQQLITDFTQQRRCKSMAVICKTETVAAALMETLMELPAAVQLLTDASHRFTDGVVLISAQLSKGLEFDQVIVPFATAANYHTAIEKSMLYIACTRAMHALHITAAGPLPAYLENIPP</sequence>
<feature type="domain" description="UvrD-like helicase ATP-binding" evidence="10">
    <location>
        <begin position="196"/>
        <end position="526"/>
    </location>
</feature>
<dbReference type="Gene3D" id="3.40.50.300">
    <property type="entry name" value="P-loop containing nucleotide triphosphate hydrolases"/>
    <property type="match status" value="2"/>
</dbReference>
<evidence type="ECO:0000256" key="8">
    <source>
        <dbReference type="ARBA" id="ARBA00048988"/>
    </source>
</evidence>
<evidence type="ECO:0000313" key="12">
    <source>
        <dbReference type="Proteomes" id="UP000583266"/>
    </source>
</evidence>
<gene>
    <name evidence="11" type="ORF">HHL17_31995</name>
</gene>
<dbReference type="InterPro" id="IPR000212">
    <property type="entry name" value="DNA_helicase_UvrD/REP"/>
</dbReference>
<dbReference type="RefSeq" id="WP_169228866.1">
    <property type="nucleotide sequence ID" value="NZ_JABBGC010000004.1"/>
</dbReference>
<keyword evidence="12" id="KW-1185">Reference proteome</keyword>
<keyword evidence="4 9" id="KW-0067">ATP-binding</keyword>
<evidence type="ECO:0000256" key="7">
    <source>
        <dbReference type="ARBA" id="ARBA00034808"/>
    </source>
</evidence>
<evidence type="ECO:0000256" key="3">
    <source>
        <dbReference type="ARBA" id="ARBA00022806"/>
    </source>
</evidence>
<dbReference type="PANTHER" id="PTHR11070">
    <property type="entry name" value="UVRD / RECB / PCRA DNA HELICASE FAMILY MEMBER"/>
    <property type="match status" value="1"/>
</dbReference>
<feature type="binding site" evidence="9">
    <location>
        <begin position="217"/>
        <end position="224"/>
    </location>
    <ligand>
        <name>ATP</name>
        <dbReference type="ChEBI" id="CHEBI:30616"/>
    </ligand>
</feature>
<evidence type="ECO:0000313" key="11">
    <source>
        <dbReference type="EMBL" id="NML41850.1"/>
    </source>
</evidence>
<dbReference type="EMBL" id="JABBGC010000004">
    <property type="protein sequence ID" value="NML41850.1"/>
    <property type="molecule type" value="Genomic_DNA"/>
</dbReference>
<dbReference type="InterPro" id="IPR027417">
    <property type="entry name" value="P-loop_NTPase"/>
</dbReference>
<evidence type="ECO:0000256" key="1">
    <source>
        <dbReference type="ARBA" id="ARBA00022741"/>
    </source>
</evidence>
<name>A0A848GYK3_9BACT</name>
<organism evidence="11 12">
    <name type="scientific">Chitinophaga fulva</name>
    <dbReference type="NCBI Taxonomy" id="2728842"/>
    <lineage>
        <taxon>Bacteria</taxon>
        <taxon>Pseudomonadati</taxon>
        <taxon>Bacteroidota</taxon>
        <taxon>Chitinophagia</taxon>
        <taxon>Chitinophagales</taxon>
        <taxon>Chitinophagaceae</taxon>
        <taxon>Chitinophaga</taxon>
    </lineage>
</organism>
<dbReference type="EC" id="5.6.2.4" evidence="7"/>
<dbReference type="SUPFAM" id="SSF52540">
    <property type="entry name" value="P-loop containing nucleoside triphosphate hydrolases"/>
    <property type="match status" value="1"/>
</dbReference>
<reference evidence="11 12" key="1">
    <citation type="submission" date="2020-04" db="EMBL/GenBank/DDBJ databases">
        <title>Chitinophaga sp. G-6-1-13 sp. nov., isolated from soil.</title>
        <authorList>
            <person name="Dahal R.H."/>
            <person name="Chaudhary D.K."/>
        </authorList>
    </citation>
    <scope>NUCLEOTIDE SEQUENCE [LARGE SCALE GENOMIC DNA]</scope>
    <source>
        <strain evidence="11 12">G-6-1-13</strain>
    </source>
</reference>
<comment type="catalytic activity">
    <reaction evidence="6">
        <text>Couples ATP hydrolysis with the unwinding of duplex DNA by translocating in the 3'-5' direction.</text>
        <dbReference type="EC" id="5.6.2.4"/>
    </reaction>
</comment>
<dbReference type="GO" id="GO:0043138">
    <property type="term" value="F:3'-5' DNA helicase activity"/>
    <property type="evidence" value="ECO:0007669"/>
    <property type="project" value="UniProtKB-EC"/>
</dbReference>
<dbReference type="PANTHER" id="PTHR11070:SF17">
    <property type="entry name" value="DNA HELICASE IV"/>
    <property type="match status" value="1"/>
</dbReference>
<dbReference type="GO" id="GO:0016787">
    <property type="term" value="F:hydrolase activity"/>
    <property type="evidence" value="ECO:0007669"/>
    <property type="project" value="UniProtKB-UniRule"/>
</dbReference>